<evidence type="ECO:0000313" key="3">
    <source>
        <dbReference type="Proteomes" id="UP000318878"/>
    </source>
</evidence>
<protein>
    <recommendedName>
        <fullName evidence="4">Carboxypeptidase regulatory-like domain-containing protein</fullName>
    </recommendedName>
</protein>
<evidence type="ECO:0000256" key="1">
    <source>
        <dbReference type="SAM" id="SignalP"/>
    </source>
</evidence>
<gene>
    <name evidence="2" type="ORF">Enr8_31010</name>
</gene>
<reference evidence="2 3" key="1">
    <citation type="submission" date="2019-02" db="EMBL/GenBank/DDBJ databases">
        <title>Deep-cultivation of Planctomycetes and their phenomic and genomic characterization uncovers novel biology.</title>
        <authorList>
            <person name="Wiegand S."/>
            <person name="Jogler M."/>
            <person name="Boedeker C."/>
            <person name="Pinto D."/>
            <person name="Vollmers J."/>
            <person name="Rivas-Marin E."/>
            <person name="Kohn T."/>
            <person name="Peeters S.H."/>
            <person name="Heuer A."/>
            <person name="Rast P."/>
            <person name="Oberbeckmann S."/>
            <person name="Bunk B."/>
            <person name="Jeske O."/>
            <person name="Meyerdierks A."/>
            <person name="Storesund J.E."/>
            <person name="Kallscheuer N."/>
            <person name="Luecker S."/>
            <person name="Lage O.M."/>
            <person name="Pohl T."/>
            <person name="Merkel B.J."/>
            <person name="Hornburger P."/>
            <person name="Mueller R.-W."/>
            <person name="Bruemmer F."/>
            <person name="Labrenz M."/>
            <person name="Spormann A.M."/>
            <person name="Op Den Camp H."/>
            <person name="Overmann J."/>
            <person name="Amann R."/>
            <person name="Jetten M.S.M."/>
            <person name="Mascher T."/>
            <person name="Medema M.H."/>
            <person name="Devos D.P."/>
            <person name="Kaster A.-K."/>
            <person name="Ovreas L."/>
            <person name="Rohde M."/>
            <person name="Galperin M.Y."/>
            <person name="Jogler C."/>
        </authorList>
    </citation>
    <scope>NUCLEOTIDE SEQUENCE [LARGE SCALE GENOMIC DNA]</scope>
    <source>
        <strain evidence="2 3">Enr8</strain>
    </source>
</reference>
<keyword evidence="1" id="KW-0732">Signal</keyword>
<dbReference type="AlphaFoldDB" id="A0A5C5V3X9"/>
<evidence type="ECO:0008006" key="4">
    <source>
        <dbReference type="Google" id="ProtNLM"/>
    </source>
</evidence>
<accession>A0A5C5V3X9</accession>
<dbReference type="Proteomes" id="UP000318878">
    <property type="component" value="Unassembled WGS sequence"/>
</dbReference>
<comment type="caution">
    <text evidence="2">The sequence shown here is derived from an EMBL/GenBank/DDBJ whole genome shotgun (WGS) entry which is preliminary data.</text>
</comment>
<proteinExistence type="predicted"/>
<feature type="chain" id="PRO_5022999523" description="Carboxypeptidase regulatory-like domain-containing protein" evidence="1">
    <location>
        <begin position="24"/>
        <end position="139"/>
    </location>
</feature>
<evidence type="ECO:0000313" key="2">
    <source>
        <dbReference type="EMBL" id="TWT33276.1"/>
    </source>
</evidence>
<name>A0A5C5V3X9_9BACT</name>
<organism evidence="2 3">
    <name type="scientific">Blastopirellula retiformator</name>
    <dbReference type="NCBI Taxonomy" id="2527970"/>
    <lineage>
        <taxon>Bacteria</taxon>
        <taxon>Pseudomonadati</taxon>
        <taxon>Planctomycetota</taxon>
        <taxon>Planctomycetia</taxon>
        <taxon>Pirellulales</taxon>
        <taxon>Pirellulaceae</taxon>
        <taxon>Blastopirellula</taxon>
    </lineage>
</organism>
<dbReference type="EMBL" id="SJPF01000003">
    <property type="protein sequence ID" value="TWT33276.1"/>
    <property type="molecule type" value="Genomic_DNA"/>
</dbReference>
<dbReference type="OrthoDB" id="291697at2"/>
<dbReference type="RefSeq" id="WP_146433000.1">
    <property type="nucleotide sequence ID" value="NZ_SJPF01000003.1"/>
</dbReference>
<sequence length="139" mass="14720" precursor="true">MNARKLCACALVGGLILTLSSLGCTPAGDAKVPVAGEVTLDGNPLPDGTIYLRRTDGEFFSFDVDAGKCQGEAMPGEYRVEISAIREETPDATAVAMYGADAPKREVNYIPLRYNVDSKLTATVGNGGAKDLKFELETD</sequence>
<dbReference type="PROSITE" id="PS51257">
    <property type="entry name" value="PROKAR_LIPOPROTEIN"/>
    <property type="match status" value="1"/>
</dbReference>
<keyword evidence="3" id="KW-1185">Reference proteome</keyword>
<feature type="signal peptide" evidence="1">
    <location>
        <begin position="1"/>
        <end position="23"/>
    </location>
</feature>